<proteinExistence type="predicted"/>
<organism evidence="1 2">
    <name type="scientific">Smallanthus sonchifolius</name>
    <dbReference type="NCBI Taxonomy" id="185202"/>
    <lineage>
        <taxon>Eukaryota</taxon>
        <taxon>Viridiplantae</taxon>
        <taxon>Streptophyta</taxon>
        <taxon>Embryophyta</taxon>
        <taxon>Tracheophyta</taxon>
        <taxon>Spermatophyta</taxon>
        <taxon>Magnoliopsida</taxon>
        <taxon>eudicotyledons</taxon>
        <taxon>Gunneridae</taxon>
        <taxon>Pentapetalae</taxon>
        <taxon>asterids</taxon>
        <taxon>campanulids</taxon>
        <taxon>Asterales</taxon>
        <taxon>Asteraceae</taxon>
        <taxon>Asteroideae</taxon>
        <taxon>Heliantheae alliance</taxon>
        <taxon>Millerieae</taxon>
        <taxon>Smallanthus</taxon>
    </lineage>
</organism>
<dbReference type="Proteomes" id="UP001056120">
    <property type="component" value="Linkage Group LG04"/>
</dbReference>
<dbReference type="EMBL" id="CM042021">
    <property type="protein sequence ID" value="KAI3819116.1"/>
    <property type="molecule type" value="Genomic_DNA"/>
</dbReference>
<comment type="caution">
    <text evidence="1">The sequence shown here is derived from an EMBL/GenBank/DDBJ whole genome shotgun (WGS) entry which is preliminary data.</text>
</comment>
<name>A0ACB9JHC3_9ASTR</name>
<reference evidence="1 2" key="2">
    <citation type="journal article" date="2022" name="Mol. Ecol. Resour.">
        <title>The genomes of chicory, endive, great burdock and yacon provide insights into Asteraceae paleo-polyploidization history and plant inulin production.</title>
        <authorList>
            <person name="Fan W."/>
            <person name="Wang S."/>
            <person name="Wang H."/>
            <person name="Wang A."/>
            <person name="Jiang F."/>
            <person name="Liu H."/>
            <person name="Zhao H."/>
            <person name="Xu D."/>
            <person name="Zhang Y."/>
        </authorList>
    </citation>
    <scope>NUCLEOTIDE SEQUENCE [LARGE SCALE GENOMIC DNA]</scope>
    <source>
        <strain evidence="2">cv. Yunnan</strain>
        <tissue evidence="1">Leaves</tissue>
    </source>
</reference>
<reference evidence="2" key="1">
    <citation type="journal article" date="2022" name="Mol. Ecol. Resour.">
        <title>The genomes of chicory, endive, great burdock and yacon provide insights into Asteraceae palaeo-polyploidization history and plant inulin production.</title>
        <authorList>
            <person name="Fan W."/>
            <person name="Wang S."/>
            <person name="Wang H."/>
            <person name="Wang A."/>
            <person name="Jiang F."/>
            <person name="Liu H."/>
            <person name="Zhao H."/>
            <person name="Xu D."/>
            <person name="Zhang Y."/>
        </authorList>
    </citation>
    <scope>NUCLEOTIDE SEQUENCE [LARGE SCALE GENOMIC DNA]</scope>
    <source>
        <strain evidence="2">cv. Yunnan</strain>
    </source>
</reference>
<evidence type="ECO:0000313" key="2">
    <source>
        <dbReference type="Proteomes" id="UP001056120"/>
    </source>
</evidence>
<gene>
    <name evidence="1" type="ORF">L1987_12940</name>
</gene>
<keyword evidence="2" id="KW-1185">Reference proteome</keyword>
<accession>A0ACB9JHC3</accession>
<evidence type="ECO:0000313" key="1">
    <source>
        <dbReference type="EMBL" id="KAI3819116.1"/>
    </source>
</evidence>
<protein>
    <submittedName>
        <fullName evidence="1">Uncharacterized protein</fullName>
    </submittedName>
</protein>
<sequence length="175" mass="19877">MNEVTIIHLESLGCIYFSKSIYDNQYSINIKVFQGERSKSTDNHLLGEFSISGIPPAPKGVSEVTECFEVDANGILTVTAAENTTGKMKKLTIINANGRLSKEEIEKMVNDAKKYILEDQEFKTRADAYNALEDCLYNVKNKIKEYNTKKTLEEMEKRPCGSRTTKLHLLLRFIL</sequence>